<proteinExistence type="inferred from homology"/>
<dbReference type="InterPro" id="IPR000073">
    <property type="entry name" value="AB_hydrolase_1"/>
</dbReference>
<organism evidence="4 5">
    <name type="scientific">Candidatus Nesterenkonia stercoripullorum</name>
    <dbReference type="NCBI Taxonomy" id="2838701"/>
    <lineage>
        <taxon>Bacteria</taxon>
        <taxon>Bacillati</taxon>
        <taxon>Actinomycetota</taxon>
        <taxon>Actinomycetes</taxon>
        <taxon>Micrococcales</taxon>
        <taxon>Micrococcaceae</taxon>
        <taxon>Nesterenkonia</taxon>
    </lineage>
</organism>
<protein>
    <submittedName>
        <fullName evidence="4">Alpha/beta hydrolase</fullName>
    </submittedName>
</protein>
<dbReference type="EMBL" id="DXGD01000393">
    <property type="protein sequence ID" value="HIX00595.1"/>
    <property type="molecule type" value="Genomic_DNA"/>
</dbReference>
<dbReference type="GO" id="GO:0006508">
    <property type="term" value="P:proteolysis"/>
    <property type="evidence" value="ECO:0007669"/>
    <property type="project" value="InterPro"/>
</dbReference>
<dbReference type="PRINTS" id="PR00793">
    <property type="entry name" value="PROAMNOPTASE"/>
</dbReference>
<evidence type="ECO:0000313" key="4">
    <source>
        <dbReference type="EMBL" id="HIX00595.1"/>
    </source>
</evidence>
<reference evidence="4" key="1">
    <citation type="journal article" date="2021" name="PeerJ">
        <title>Extensive microbial diversity within the chicken gut microbiome revealed by metagenomics and culture.</title>
        <authorList>
            <person name="Gilroy R."/>
            <person name="Ravi A."/>
            <person name="Getino M."/>
            <person name="Pursley I."/>
            <person name="Horton D.L."/>
            <person name="Alikhan N.F."/>
            <person name="Baker D."/>
            <person name="Gharbi K."/>
            <person name="Hall N."/>
            <person name="Watson M."/>
            <person name="Adriaenssens E.M."/>
            <person name="Foster-Nyarko E."/>
            <person name="Jarju S."/>
            <person name="Secka A."/>
            <person name="Antonio M."/>
            <person name="Oren A."/>
            <person name="Chaudhuri R.R."/>
            <person name="La Ragione R."/>
            <person name="Hildebrand F."/>
            <person name="Pallen M.J."/>
        </authorList>
    </citation>
    <scope>NUCLEOTIDE SEQUENCE</scope>
    <source>
        <strain evidence="4">ChiHejej3B27-3195</strain>
    </source>
</reference>
<dbReference type="Pfam" id="PF00561">
    <property type="entry name" value="Abhydrolase_1"/>
    <property type="match status" value="1"/>
</dbReference>
<evidence type="ECO:0000313" key="5">
    <source>
        <dbReference type="Proteomes" id="UP000824151"/>
    </source>
</evidence>
<evidence type="ECO:0000259" key="3">
    <source>
        <dbReference type="Pfam" id="PF00561"/>
    </source>
</evidence>
<accession>A0A9D2A945</accession>
<evidence type="ECO:0000256" key="2">
    <source>
        <dbReference type="ARBA" id="ARBA00022801"/>
    </source>
</evidence>
<dbReference type="InterPro" id="IPR029058">
    <property type="entry name" value="AB_hydrolase_fold"/>
</dbReference>
<dbReference type="GO" id="GO:0004177">
    <property type="term" value="F:aminopeptidase activity"/>
    <property type="evidence" value="ECO:0007669"/>
    <property type="project" value="UniProtKB-EC"/>
</dbReference>
<gene>
    <name evidence="4" type="ORF">H9871_10690</name>
</gene>
<evidence type="ECO:0000256" key="1">
    <source>
        <dbReference type="ARBA" id="ARBA00010088"/>
    </source>
</evidence>
<keyword evidence="2 4" id="KW-0378">Hydrolase</keyword>
<dbReference type="PANTHER" id="PTHR43248:SF2">
    <property type="entry name" value="PROLYL AMINOPEPTIDASE"/>
    <property type="match status" value="1"/>
</dbReference>
<dbReference type="PANTHER" id="PTHR43248">
    <property type="entry name" value="2-SUCCINYL-6-HYDROXY-2,4-CYCLOHEXADIENE-1-CARBOXYLATE SYNTHASE"/>
    <property type="match status" value="1"/>
</dbReference>
<comment type="similarity">
    <text evidence="1">Belongs to the peptidase S33 family.</text>
</comment>
<sequence>MIPGTSRTLLDGTVIIDHEAQVPLDHSRPGGERIRIYAREFISAEAAARGPEKLAAMPWLLYFQGGPGGRGARPARLNGWMEEASARFRILMLDQRGTGLSTPLTQQTLTRRGDAADQARYMRHFRADSIVRDAEMLRIQLGLESWSVLGQSFGGFCTLTYLSFFPESLDRAMITGGLGPLDGHPDQVYQATYQKMRRRNDEFFARFPADHQRWAQVVEHVRSHAVRLPDGSALTVPRLQMLGMLLGGNTRIDTLHYLLEDAFAEGSEHLSEAFLHALAHTISFAGHPLYAVLHESIYGQPAERMGGNGATAWAAYRMLEEHPDFSSDAPVPHLLGEMIFPEHIAVDPVLAPLTDASEVLARTDDWPPLYDLDRLARNTVPAAAAVYTDDVYVAREISLRTADRVSGLTVWETSEFHHDGLSDDGARILRELLSRTDAVAA</sequence>
<dbReference type="Gene3D" id="3.40.50.1820">
    <property type="entry name" value="alpha/beta hydrolase"/>
    <property type="match status" value="1"/>
</dbReference>
<dbReference type="SUPFAM" id="SSF53474">
    <property type="entry name" value="alpha/beta-Hydrolases"/>
    <property type="match status" value="1"/>
</dbReference>
<name>A0A9D2A945_9MICC</name>
<comment type="caution">
    <text evidence="4">The sequence shown here is derived from an EMBL/GenBank/DDBJ whole genome shotgun (WGS) entry which is preliminary data.</text>
</comment>
<dbReference type="AlphaFoldDB" id="A0A9D2A945"/>
<dbReference type="InterPro" id="IPR051601">
    <property type="entry name" value="Serine_prot/Carboxylest_S33"/>
</dbReference>
<dbReference type="InterPro" id="IPR002410">
    <property type="entry name" value="Peptidase_S33"/>
</dbReference>
<reference evidence="4" key="2">
    <citation type="submission" date="2021-04" db="EMBL/GenBank/DDBJ databases">
        <authorList>
            <person name="Gilroy R."/>
        </authorList>
    </citation>
    <scope>NUCLEOTIDE SEQUENCE</scope>
    <source>
        <strain evidence="4">ChiHejej3B27-3195</strain>
    </source>
</reference>
<feature type="domain" description="AB hydrolase-1" evidence="3">
    <location>
        <begin position="58"/>
        <end position="203"/>
    </location>
</feature>
<dbReference type="Proteomes" id="UP000824151">
    <property type="component" value="Unassembled WGS sequence"/>
</dbReference>